<dbReference type="FunFam" id="3.30.479.30:FF:000004">
    <property type="entry name" value="Putative membrane protease family, stomatin"/>
    <property type="match status" value="1"/>
</dbReference>
<evidence type="ECO:0000313" key="7">
    <source>
        <dbReference type="Proteomes" id="UP000190027"/>
    </source>
</evidence>
<dbReference type="SMART" id="SM00244">
    <property type="entry name" value="PHB"/>
    <property type="match status" value="1"/>
</dbReference>
<organism evidence="6 7">
    <name type="scientific">Paucidesulfovibrio gracilis DSM 16080</name>
    <dbReference type="NCBI Taxonomy" id="1121449"/>
    <lineage>
        <taxon>Bacteria</taxon>
        <taxon>Pseudomonadati</taxon>
        <taxon>Thermodesulfobacteriota</taxon>
        <taxon>Desulfovibrionia</taxon>
        <taxon>Desulfovibrionales</taxon>
        <taxon>Desulfovibrionaceae</taxon>
        <taxon>Paucidesulfovibrio</taxon>
    </lineage>
</organism>
<dbReference type="InterPro" id="IPR036013">
    <property type="entry name" value="Band_7/SPFH_dom_sf"/>
</dbReference>
<dbReference type="EMBL" id="FUYC01000021">
    <property type="protein sequence ID" value="SKA94701.1"/>
    <property type="molecule type" value="Genomic_DNA"/>
</dbReference>
<accession>A0A1T4Y077</accession>
<dbReference type="STRING" id="1121449.SAMN02745704_02607"/>
<dbReference type="PANTHER" id="PTHR43327">
    <property type="entry name" value="STOMATIN-LIKE PROTEIN 2, MITOCHONDRIAL"/>
    <property type="match status" value="1"/>
</dbReference>
<feature type="region of interest" description="Disordered" evidence="3">
    <location>
        <begin position="309"/>
        <end position="332"/>
    </location>
</feature>
<dbReference type="AlphaFoldDB" id="A0A1T4Y077"/>
<dbReference type="InterPro" id="IPR050710">
    <property type="entry name" value="Band7/mec-2_domain"/>
</dbReference>
<name>A0A1T4Y077_9BACT</name>
<dbReference type="OrthoDB" id="9809197at2"/>
<dbReference type="GO" id="GO:0098552">
    <property type="term" value="C:side of membrane"/>
    <property type="evidence" value="ECO:0007669"/>
    <property type="project" value="UniProtKB-ARBA"/>
</dbReference>
<gene>
    <name evidence="6" type="ORF">SAMN02745704_02607</name>
</gene>
<comment type="subcellular location">
    <subcellularLocation>
        <location evidence="1">Membrane</location>
        <topology evidence="1">Single-pass membrane protein</topology>
    </subcellularLocation>
</comment>
<reference evidence="6 7" key="1">
    <citation type="submission" date="2017-02" db="EMBL/GenBank/DDBJ databases">
        <authorList>
            <person name="Peterson S.W."/>
        </authorList>
    </citation>
    <scope>NUCLEOTIDE SEQUENCE [LARGE SCALE GENOMIC DNA]</scope>
    <source>
        <strain evidence="6 7">DSM 16080</strain>
    </source>
</reference>
<keyword evidence="4" id="KW-0472">Membrane</keyword>
<evidence type="ECO:0000259" key="5">
    <source>
        <dbReference type="SMART" id="SM00244"/>
    </source>
</evidence>
<protein>
    <submittedName>
        <fullName evidence="6">SPFH domain, Band 7 family protein</fullName>
    </submittedName>
</protein>
<proteinExistence type="inferred from homology"/>
<feature type="domain" description="Band 7" evidence="5">
    <location>
        <begin position="24"/>
        <end position="182"/>
    </location>
</feature>
<keyword evidence="7" id="KW-1185">Reference proteome</keyword>
<evidence type="ECO:0000256" key="3">
    <source>
        <dbReference type="SAM" id="MobiDB-lite"/>
    </source>
</evidence>
<feature type="compositionally biased region" description="Polar residues" evidence="3">
    <location>
        <begin position="322"/>
        <end position="332"/>
    </location>
</feature>
<comment type="similarity">
    <text evidence="2">Belongs to the band 7/mec-2 family.</text>
</comment>
<dbReference type="Gene3D" id="3.30.479.30">
    <property type="entry name" value="Band 7 domain"/>
    <property type="match status" value="1"/>
</dbReference>
<dbReference type="PANTHER" id="PTHR43327:SF10">
    <property type="entry name" value="STOMATIN-LIKE PROTEIN 2, MITOCHONDRIAL"/>
    <property type="match status" value="1"/>
</dbReference>
<dbReference type="InterPro" id="IPR001107">
    <property type="entry name" value="Band_7"/>
</dbReference>
<keyword evidence="4" id="KW-0812">Transmembrane</keyword>
<evidence type="ECO:0000256" key="2">
    <source>
        <dbReference type="ARBA" id="ARBA00008164"/>
    </source>
</evidence>
<evidence type="ECO:0000313" key="6">
    <source>
        <dbReference type="EMBL" id="SKA94701.1"/>
    </source>
</evidence>
<dbReference type="Pfam" id="PF16200">
    <property type="entry name" value="Band_7_C"/>
    <property type="match status" value="1"/>
</dbReference>
<sequence>MGFIDGSLVILVLITALVIILFLKTAVVVPQKSEFVIERLGKYSRTLAAGFHILIPFLDRVAYKRSLKEEVLDIPSQICITRDNVSVEIDGVIYLQVQDSKMSAYGITDYYRAASQLAQTSLRSSIGKIELDKTFEERETINQEVVYAVDEAAQNWGVKVLRYEIKDITPPQSVMAAMESLMKADREKRAEIARSEGERQSQINRAEGHRQQEILFSEGEKMKRINEAEGRAQEIELVATATAEGLRKVAETLSSHGGVEAANLRVAEHYLAEFGKLAKTNNTMIIPSNLADLSGVVATATSVLDKVRTPDTMETTGAAAPQQKTQSKGSEG</sequence>
<dbReference type="SUPFAM" id="SSF117892">
    <property type="entry name" value="Band 7/SPFH domain"/>
    <property type="match status" value="1"/>
</dbReference>
<keyword evidence="4" id="KW-1133">Transmembrane helix</keyword>
<dbReference type="PRINTS" id="PR00721">
    <property type="entry name" value="STOMATIN"/>
</dbReference>
<evidence type="ECO:0000256" key="4">
    <source>
        <dbReference type="SAM" id="Phobius"/>
    </source>
</evidence>
<evidence type="ECO:0000256" key="1">
    <source>
        <dbReference type="ARBA" id="ARBA00004167"/>
    </source>
</evidence>
<dbReference type="CDD" id="cd08829">
    <property type="entry name" value="SPFH_paraslipin"/>
    <property type="match status" value="1"/>
</dbReference>
<dbReference type="GO" id="GO:0005886">
    <property type="term" value="C:plasma membrane"/>
    <property type="evidence" value="ECO:0007669"/>
    <property type="project" value="UniProtKB-ARBA"/>
</dbReference>
<dbReference type="Pfam" id="PF01145">
    <property type="entry name" value="Band_7"/>
    <property type="match status" value="1"/>
</dbReference>
<feature type="transmembrane region" description="Helical" evidence="4">
    <location>
        <begin position="6"/>
        <end position="29"/>
    </location>
</feature>
<dbReference type="InterPro" id="IPR032435">
    <property type="entry name" value="STML2-like_C"/>
</dbReference>
<dbReference type="Proteomes" id="UP000190027">
    <property type="component" value="Unassembled WGS sequence"/>
</dbReference>
<dbReference type="RefSeq" id="WP_078718148.1">
    <property type="nucleotide sequence ID" value="NZ_FUYC01000021.1"/>
</dbReference>
<dbReference type="InterPro" id="IPR001972">
    <property type="entry name" value="Stomatin_HflK_fam"/>
</dbReference>